<evidence type="ECO:0000256" key="1">
    <source>
        <dbReference type="ARBA" id="ARBA00022737"/>
    </source>
</evidence>
<dbReference type="PANTHER" id="PTHR10039:SF5">
    <property type="entry name" value="NACHT DOMAIN-CONTAINING PROTEIN"/>
    <property type="match status" value="1"/>
</dbReference>
<dbReference type="SUPFAM" id="SSF52540">
    <property type="entry name" value="P-loop containing nucleoside triphosphate hydrolases"/>
    <property type="match status" value="1"/>
</dbReference>
<name>A0A9P4PF05_9PLEO</name>
<reference evidence="3" key="1">
    <citation type="journal article" date="2020" name="Stud. Mycol.">
        <title>101 Dothideomycetes genomes: a test case for predicting lifestyles and emergence of pathogens.</title>
        <authorList>
            <person name="Haridas S."/>
            <person name="Albert R."/>
            <person name="Binder M."/>
            <person name="Bloem J."/>
            <person name="Labutti K."/>
            <person name="Salamov A."/>
            <person name="Andreopoulos B."/>
            <person name="Baker S."/>
            <person name="Barry K."/>
            <person name="Bills G."/>
            <person name="Bluhm B."/>
            <person name="Cannon C."/>
            <person name="Castanera R."/>
            <person name="Culley D."/>
            <person name="Daum C."/>
            <person name="Ezra D."/>
            <person name="Gonzalez J."/>
            <person name="Henrissat B."/>
            <person name="Kuo A."/>
            <person name="Liang C."/>
            <person name="Lipzen A."/>
            <person name="Lutzoni F."/>
            <person name="Magnuson J."/>
            <person name="Mondo S."/>
            <person name="Nolan M."/>
            <person name="Ohm R."/>
            <person name="Pangilinan J."/>
            <person name="Park H.-J."/>
            <person name="Ramirez L."/>
            <person name="Alfaro M."/>
            <person name="Sun H."/>
            <person name="Tritt A."/>
            <person name="Yoshinaga Y."/>
            <person name="Zwiers L.-H."/>
            <person name="Turgeon B."/>
            <person name="Goodwin S."/>
            <person name="Spatafora J."/>
            <person name="Crous P."/>
            <person name="Grigoriev I."/>
        </authorList>
    </citation>
    <scope>NUCLEOTIDE SEQUENCE</scope>
    <source>
        <strain evidence="3">CBS 690.94</strain>
    </source>
</reference>
<sequence>MASAKTGGDAKADNDIVNAFKLDTNQVFQKDRNVRCAPDTGQWFFHHPEYESFRAAKGLQLLFVTAEAGGGKSTVMRTLVDRLQDSDAPRSVVAYFFFKDDDDQLRSYEDALSSMIYQLFIQERGLIKHARNLYKQYGHGIRYQTKELWTILLAAATETHRELVCVLDAADECAPAGRRQLVSDLAVAFKSGANRTTKLKFVVTSRPYQDENHPYANLIASDTIRHLAGEDARVQSDIQSIIRFKAEELAKKYRLAQNTLDILVEAISSQNLQTRSFMAVRMAFELLDSHDLMHEGAGEDIIRAILADIPQTLGDQFDKMLDRSLDKEHARRLFCVILAARKTLRIPELKVLYALTQPRDPTAEPPQSYADLQLPADDDEFKRLIRAQCGSFITFVRSSVHLFHQTAREYLMANLNTTNTDSPEGKLMPTTSNSIAGREKDLQRTWRGCITKSDANLIMLTACMDLFNFKIPKSWVLQV</sequence>
<dbReference type="Gene3D" id="3.40.50.300">
    <property type="entry name" value="P-loop containing nucleotide triphosphate hydrolases"/>
    <property type="match status" value="1"/>
</dbReference>
<gene>
    <name evidence="3" type="ORF">P171DRAFT_363088</name>
</gene>
<keyword evidence="4" id="KW-1185">Reference proteome</keyword>
<dbReference type="Proteomes" id="UP000799764">
    <property type="component" value="Unassembled WGS sequence"/>
</dbReference>
<evidence type="ECO:0000313" key="3">
    <source>
        <dbReference type="EMBL" id="KAF2442921.1"/>
    </source>
</evidence>
<dbReference type="AlphaFoldDB" id="A0A9P4PF05"/>
<keyword evidence="1" id="KW-0677">Repeat</keyword>
<comment type="caution">
    <text evidence="3">The sequence shown here is derived from an EMBL/GenBank/DDBJ whole genome shotgun (WGS) entry which is preliminary data.</text>
</comment>
<feature type="domain" description="Nephrocystin 3-like N-terminal" evidence="2">
    <location>
        <begin position="39"/>
        <end position="206"/>
    </location>
</feature>
<evidence type="ECO:0000259" key="2">
    <source>
        <dbReference type="Pfam" id="PF24883"/>
    </source>
</evidence>
<accession>A0A9P4PF05</accession>
<proteinExistence type="predicted"/>
<dbReference type="Pfam" id="PF24883">
    <property type="entry name" value="NPHP3_N"/>
    <property type="match status" value="1"/>
</dbReference>
<evidence type="ECO:0000313" key="4">
    <source>
        <dbReference type="Proteomes" id="UP000799764"/>
    </source>
</evidence>
<dbReference type="OrthoDB" id="194358at2759"/>
<dbReference type="EMBL" id="MU001503">
    <property type="protein sequence ID" value="KAF2442921.1"/>
    <property type="molecule type" value="Genomic_DNA"/>
</dbReference>
<protein>
    <recommendedName>
        <fullName evidence="2">Nephrocystin 3-like N-terminal domain-containing protein</fullName>
    </recommendedName>
</protein>
<dbReference type="PANTHER" id="PTHR10039">
    <property type="entry name" value="AMELOGENIN"/>
    <property type="match status" value="1"/>
</dbReference>
<organism evidence="3 4">
    <name type="scientific">Karstenula rhodostoma CBS 690.94</name>
    <dbReference type="NCBI Taxonomy" id="1392251"/>
    <lineage>
        <taxon>Eukaryota</taxon>
        <taxon>Fungi</taxon>
        <taxon>Dikarya</taxon>
        <taxon>Ascomycota</taxon>
        <taxon>Pezizomycotina</taxon>
        <taxon>Dothideomycetes</taxon>
        <taxon>Pleosporomycetidae</taxon>
        <taxon>Pleosporales</taxon>
        <taxon>Massarineae</taxon>
        <taxon>Didymosphaeriaceae</taxon>
        <taxon>Karstenula</taxon>
    </lineage>
</organism>
<dbReference type="InterPro" id="IPR056884">
    <property type="entry name" value="NPHP3-like_N"/>
</dbReference>
<dbReference type="InterPro" id="IPR027417">
    <property type="entry name" value="P-loop_NTPase"/>
</dbReference>